<feature type="transmembrane region" description="Helical" evidence="16">
    <location>
        <begin position="394"/>
        <end position="413"/>
    </location>
</feature>
<comment type="catalytic activity">
    <reaction evidence="1">
        <text>ATP + protein L-histidine = ADP + protein N-phospho-L-histidine.</text>
        <dbReference type="EC" id="2.7.13.3"/>
    </reaction>
</comment>
<dbReference type="PROSITE" id="PS50109">
    <property type="entry name" value="HIS_KIN"/>
    <property type="match status" value="1"/>
</dbReference>
<evidence type="ECO:0000256" key="12">
    <source>
        <dbReference type="ARBA" id="ARBA00023012"/>
    </source>
</evidence>
<feature type="domain" description="Histidine kinase" evidence="18">
    <location>
        <begin position="459"/>
        <end position="646"/>
    </location>
</feature>
<evidence type="ECO:0000256" key="10">
    <source>
        <dbReference type="ARBA" id="ARBA00022777"/>
    </source>
</evidence>
<dbReference type="Gene3D" id="3.30.565.10">
    <property type="entry name" value="Histidine kinase-like ATPase, C-terminal domain"/>
    <property type="match status" value="1"/>
</dbReference>
<sequence>MVLRFALIVSIVMLQSTSLFAQKAKERIIANRYDKLQDSLKQNRNLSKQWLLGELSYIIDKSAYDTPLDSIKLRCLAWKAAILSSTQQKDSFLIYTDRFVNYFKDDPARLKKYPQSYSELLQPFASHLIEMGLYNKAYKLVNNAIQELKETGYKGKGLTSLQLTLGYIELTGLNEKEKAKHTLKKVLTMPDDKKSKTLAYSALGNLYITKDLDSAYYYKQKACKTQQEYSYKGQYYSCQSTLAHILIKQGKLEEAETILTEVIAFKENASASENPLFLAWSYYYLSKIYQYKRNFEAQEKYLLKCNVILEKINELRLSEDVNYLLSTLNYANGKFEEGYQYELKSITSRDSIFSKNKINAVEEMRTKYQVQEKELALAAQQKMVSFQKKEKNRLLIGIFILVFFLAVSYYFYWQKIKAQKELLKKQDRINQQEIDSLLEHQKLASLQSYINGQHKERERISRDLHDSVSGNLATIKLKLSAVEEQTGRMQEILHSVDKTYREVRSISHDLIPKNIEVNSFVAMLEQLIESQKTDKLSVNSDISNKKAIENLSTKIKLELFRILQEIFNNIHKHAHATEVFLSIFIQDSTIQLSVEDNGKGFHPEIPKKGLGLQNINHRVRELSGSLDIESAPQKGTLVNIIIPRTNE</sequence>
<name>A0A4Q7NTL9_9FLAO</name>
<evidence type="ECO:0000313" key="19">
    <source>
        <dbReference type="EMBL" id="RZS90501.1"/>
    </source>
</evidence>
<feature type="chain" id="PRO_5021029196" description="Oxygen sensor histidine kinase NreB" evidence="17">
    <location>
        <begin position="22"/>
        <end position="647"/>
    </location>
</feature>
<proteinExistence type="predicted"/>
<dbReference type="Pfam" id="PF02518">
    <property type="entry name" value="HATPase_c"/>
    <property type="match status" value="1"/>
</dbReference>
<evidence type="ECO:0000256" key="11">
    <source>
        <dbReference type="ARBA" id="ARBA00023004"/>
    </source>
</evidence>
<dbReference type="GO" id="GO:0046983">
    <property type="term" value="F:protein dimerization activity"/>
    <property type="evidence" value="ECO:0007669"/>
    <property type="project" value="InterPro"/>
</dbReference>
<keyword evidence="10 19" id="KW-0418">Kinase</keyword>
<evidence type="ECO:0000256" key="15">
    <source>
        <dbReference type="ARBA" id="ARBA00030800"/>
    </source>
</evidence>
<dbReference type="InterPro" id="IPR011990">
    <property type="entry name" value="TPR-like_helical_dom_sf"/>
</dbReference>
<accession>A0A4Q7NTL9</accession>
<keyword evidence="16" id="KW-1133">Transmembrane helix</keyword>
<evidence type="ECO:0000256" key="1">
    <source>
        <dbReference type="ARBA" id="ARBA00000085"/>
    </source>
</evidence>
<evidence type="ECO:0000256" key="7">
    <source>
        <dbReference type="ARBA" id="ARBA00022490"/>
    </source>
</evidence>
<dbReference type="InterPro" id="IPR011712">
    <property type="entry name" value="Sig_transdc_His_kin_sub3_dim/P"/>
</dbReference>
<dbReference type="GO" id="GO:0005737">
    <property type="term" value="C:cytoplasm"/>
    <property type="evidence" value="ECO:0007669"/>
    <property type="project" value="UniProtKB-SubCell"/>
</dbReference>
<evidence type="ECO:0000256" key="3">
    <source>
        <dbReference type="ARBA" id="ARBA00004496"/>
    </source>
</evidence>
<evidence type="ECO:0000256" key="8">
    <source>
        <dbReference type="ARBA" id="ARBA00022679"/>
    </source>
</evidence>
<evidence type="ECO:0000256" key="4">
    <source>
        <dbReference type="ARBA" id="ARBA00012438"/>
    </source>
</evidence>
<dbReference type="InterPro" id="IPR050482">
    <property type="entry name" value="Sensor_HK_TwoCompSys"/>
</dbReference>
<comment type="subcellular location">
    <subcellularLocation>
        <location evidence="3">Cytoplasm</location>
    </subcellularLocation>
</comment>
<dbReference type="PANTHER" id="PTHR24421">
    <property type="entry name" value="NITRATE/NITRITE SENSOR PROTEIN NARX-RELATED"/>
    <property type="match status" value="1"/>
</dbReference>
<keyword evidence="20" id="KW-1185">Reference proteome</keyword>
<dbReference type="Pfam" id="PF07730">
    <property type="entry name" value="HisKA_3"/>
    <property type="match status" value="1"/>
</dbReference>
<dbReference type="Gene3D" id="1.20.5.1930">
    <property type="match status" value="1"/>
</dbReference>
<dbReference type="InterPro" id="IPR004358">
    <property type="entry name" value="Sig_transdc_His_kin-like_C"/>
</dbReference>
<gene>
    <name evidence="19" type="ORF">EV197_3490</name>
</gene>
<evidence type="ECO:0000256" key="14">
    <source>
        <dbReference type="ARBA" id="ARBA00024827"/>
    </source>
</evidence>
<dbReference type="CDD" id="cd16917">
    <property type="entry name" value="HATPase_UhpB-NarQ-NarX-like"/>
    <property type="match status" value="1"/>
</dbReference>
<keyword evidence="7" id="KW-0963">Cytoplasm</keyword>
<keyword evidence="16" id="KW-0812">Transmembrane</keyword>
<organism evidence="19 20">
    <name type="scientific">Aquimarina brevivitae</name>
    <dbReference type="NCBI Taxonomy" id="323412"/>
    <lineage>
        <taxon>Bacteria</taxon>
        <taxon>Pseudomonadati</taxon>
        <taxon>Bacteroidota</taxon>
        <taxon>Flavobacteriia</taxon>
        <taxon>Flavobacteriales</taxon>
        <taxon>Flavobacteriaceae</taxon>
        <taxon>Aquimarina</taxon>
    </lineage>
</organism>
<comment type="caution">
    <text evidence="19">The sequence shown here is derived from an EMBL/GenBank/DDBJ whole genome shotgun (WGS) entry which is preliminary data.</text>
</comment>
<evidence type="ECO:0000256" key="6">
    <source>
        <dbReference type="ARBA" id="ARBA00022485"/>
    </source>
</evidence>
<evidence type="ECO:0000256" key="13">
    <source>
        <dbReference type="ARBA" id="ARBA00023014"/>
    </source>
</evidence>
<keyword evidence="16" id="KW-0472">Membrane</keyword>
<dbReference type="AlphaFoldDB" id="A0A4Q7NTL9"/>
<dbReference type="InterPro" id="IPR005467">
    <property type="entry name" value="His_kinase_dom"/>
</dbReference>
<dbReference type="SMART" id="SM00387">
    <property type="entry name" value="HATPase_c"/>
    <property type="match status" value="1"/>
</dbReference>
<dbReference type="Gene3D" id="1.25.40.10">
    <property type="entry name" value="Tetratricopeptide repeat domain"/>
    <property type="match status" value="1"/>
</dbReference>
<evidence type="ECO:0000313" key="20">
    <source>
        <dbReference type="Proteomes" id="UP000292262"/>
    </source>
</evidence>
<evidence type="ECO:0000256" key="16">
    <source>
        <dbReference type="SAM" id="Phobius"/>
    </source>
</evidence>
<dbReference type="SUPFAM" id="SSF55874">
    <property type="entry name" value="ATPase domain of HSP90 chaperone/DNA topoisomerase II/histidine kinase"/>
    <property type="match status" value="1"/>
</dbReference>
<dbReference type="InterPro" id="IPR036890">
    <property type="entry name" value="HATPase_C_sf"/>
</dbReference>
<dbReference type="SUPFAM" id="SSF81901">
    <property type="entry name" value="HCP-like"/>
    <property type="match status" value="1"/>
</dbReference>
<evidence type="ECO:0000256" key="5">
    <source>
        <dbReference type="ARBA" id="ARBA00017322"/>
    </source>
</evidence>
<evidence type="ECO:0000259" key="18">
    <source>
        <dbReference type="PROSITE" id="PS50109"/>
    </source>
</evidence>
<dbReference type="OrthoDB" id="9778366at2"/>
<protein>
    <recommendedName>
        <fullName evidence="5">Oxygen sensor histidine kinase NreB</fullName>
        <ecNumber evidence="4">2.7.13.3</ecNumber>
    </recommendedName>
    <alternativeName>
        <fullName evidence="15">Nitrogen regulation protein B</fullName>
    </alternativeName>
</protein>
<dbReference type="GO" id="GO:0051539">
    <property type="term" value="F:4 iron, 4 sulfur cluster binding"/>
    <property type="evidence" value="ECO:0007669"/>
    <property type="project" value="UniProtKB-KW"/>
</dbReference>
<keyword evidence="8" id="KW-0808">Transferase</keyword>
<evidence type="ECO:0000256" key="17">
    <source>
        <dbReference type="SAM" id="SignalP"/>
    </source>
</evidence>
<dbReference type="PRINTS" id="PR00344">
    <property type="entry name" value="BCTRLSENSOR"/>
</dbReference>
<keyword evidence="13" id="KW-0411">Iron-sulfur</keyword>
<dbReference type="GO" id="GO:0000155">
    <property type="term" value="F:phosphorelay sensor kinase activity"/>
    <property type="evidence" value="ECO:0007669"/>
    <property type="project" value="InterPro"/>
</dbReference>
<feature type="signal peptide" evidence="17">
    <location>
        <begin position="1"/>
        <end position="21"/>
    </location>
</feature>
<dbReference type="GO" id="GO:0046872">
    <property type="term" value="F:metal ion binding"/>
    <property type="evidence" value="ECO:0007669"/>
    <property type="project" value="UniProtKB-KW"/>
</dbReference>
<keyword evidence="11" id="KW-0408">Iron</keyword>
<keyword evidence="6" id="KW-0004">4Fe-4S</keyword>
<dbReference type="EMBL" id="SGXE01000008">
    <property type="protein sequence ID" value="RZS90501.1"/>
    <property type="molecule type" value="Genomic_DNA"/>
</dbReference>
<evidence type="ECO:0000256" key="2">
    <source>
        <dbReference type="ARBA" id="ARBA00001966"/>
    </source>
</evidence>
<comment type="cofactor">
    <cofactor evidence="2">
        <name>[4Fe-4S] cluster</name>
        <dbReference type="ChEBI" id="CHEBI:49883"/>
    </cofactor>
</comment>
<keyword evidence="12" id="KW-0902">Two-component regulatory system</keyword>
<dbReference type="Proteomes" id="UP000292262">
    <property type="component" value="Unassembled WGS sequence"/>
</dbReference>
<keyword evidence="9" id="KW-0479">Metal-binding</keyword>
<comment type="function">
    <text evidence="14">Member of the two-component regulatory system NreB/NreC involved in the control of dissimilatory nitrate/nitrite reduction in response to oxygen. NreB functions as a direct oxygen sensor histidine kinase which is autophosphorylated, in the absence of oxygen, probably at the conserved histidine residue, and transfers its phosphate group probably to a conserved aspartate residue of NreC. NreB/NreC activates the expression of the nitrate (narGHJI) and nitrite (nir) reductase operons, as well as the putative nitrate transporter gene narT.</text>
</comment>
<dbReference type="InterPro" id="IPR003594">
    <property type="entry name" value="HATPase_dom"/>
</dbReference>
<dbReference type="EC" id="2.7.13.3" evidence="4"/>
<reference evidence="19 20" key="1">
    <citation type="submission" date="2019-02" db="EMBL/GenBank/DDBJ databases">
        <title>Genomic Encyclopedia of Type Strains, Phase IV (KMG-IV): sequencing the most valuable type-strain genomes for metagenomic binning, comparative biology and taxonomic classification.</title>
        <authorList>
            <person name="Goeker M."/>
        </authorList>
    </citation>
    <scope>NUCLEOTIDE SEQUENCE [LARGE SCALE GENOMIC DNA]</scope>
    <source>
        <strain evidence="19 20">DSM 17196</strain>
    </source>
</reference>
<keyword evidence="17" id="KW-0732">Signal</keyword>
<dbReference type="GO" id="GO:0016020">
    <property type="term" value="C:membrane"/>
    <property type="evidence" value="ECO:0007669"/>
    <property type="project" value="InterPro"/>
</dbReference>
<evidence type="ECO:0000256" key="9">
    <source>
        <dbReference type="ARBA" id="ARBA00022723"/>
    </source>
</evidence>